<accession>A0A4D7Z3I5</accession>
<dbReference type="SUPFAM" id="SSF50129">
    <property type="entry name" value="GroES-like"/>
    <property type="match status" value="1"/>
</dbReference>
<sequence length="327" mass="34236">MKAAYYEKQGGPEVLTIGELPDPEPGHGQVRVKVAISGLNPTDLKTRGGFAGAPMPFPKIVPHQDGAGTIDKVGPGVSPDRIGERVWLYKAQTGQPFGTAAEYVTLPSEYAVHLGDKASFEVGASLGIAAITAHRCLFADGDIRGRRVLVQGGGGAVGTAAILLAKWAGAEVAATISRDEQAKVASSAGADLIINRKTDDIPARIKEWTNGRGVDRIVDVDMAANIDTDIACLAPSGVVTAYATEDPQVRLSMPFLKTMFGGYAFRFVFFYSIPDDAFRQAVREVSACVAAGAYQPAVGLTVSLDRIAEAHAAQAAGSVVGKILVTL</sequence>
<dbReference type="Pfam" id="PF00107">
    <property type="entry name" value="ADH_zinc_N"/>
    <property type="match status" value="1"/>
</dbReference>
<proteinExistence type="predicted"/>
<evidence type="ECO:0000259" key="2">
    <source>
        <dbReference type="SMART" id="SM00829"/>
    </source>
</evidence>
<reference evidence="3 4" key="1">
    <citation type="submission" date="2019-04" db="EMBL/GenBank/DDBJ databases">
        <title>Complete genome sequence of Agrobacterium tumefaciens CFBP7129.</title>
        <authorList>
            <person name="Haryono M."/>
            <person name="Lin Y.-C."/>
            <person name="Lai E.-M."/>
            <person name="Kuo C.-H."/>
        </authorList>
    </citation>
    <scope>NUCLEOTIDE SEQUENCE [LARGE SCALE GENOMIC DNA]</scope>
    <source>
        <strain evidence="3 4">CFBP7129</strain>
    </source>
</reference>
<dbReference type="InterPro" id="IPR020843">
    <property type="entry name" value="ER"/>
</dbReference>
<dbReference type="CDD" id="cd08253">
    <property type="entry name" value="zeta_crystallin"/>
    <property type="match status" value="1"/>
</dbReference>
<protein>
    <submittedName>
        <fullName evidence="3">NADPH:quinone reductase</fullName>
    </submittedName>
</protein>
<name>A0A4D7Z3I5_AGRTU</name>
<dbReference type="Gene3D" id="3.90.180.10">
    <property type="entry name" value="Medium-chain alcohol dehydrogenases, catalytic domain"/>
    <property type="match status" value="1"/>
</dbReference>
<dbReference type="InterPro" id="IPR013149">
    <property type="entry name" value="ADH-like_C"/>
</dbReference>
<dbReference type="InterPro" id="IPR051603">
    <property type="entry name" value="Zinc-ADH_QOR/CCCR"/>
</dbReference>
<dbReference type="SUPFAM" id="SSF51735">
    <property type="entry name" value="NAD(P)-binding Rossmann-fold domains"/>
    <property type="match status" value="1"/>
</dbReference>
<dbReference type="InterPro" id="IPR011032">
    <property type="entry name" value="GroES-like_sf"/>
</dbReference>
<feature type="domain" description="Enoyl reductase (ER)" evidence="2">
    <location>
        <begin position="10"/>
        <end position="325"/>
    </location>
</feature>
<evidence type="ECO:0000313" key="3">
    <source>
        <dbReference type="EMBL" id="QCL96780.1"/>
    </source>
</evidence>
<dbReference type="PANTHER" id="PTHR44154:SF1">
    <property type="entry name" value="QUINONE OXIDOREDUCTASE"/>
    <property type="match status" value="1"/>
</dbReference>
<dbReference type="InterPro" id="IPR036291">
    <property type="entry name" value="NAD(P)-bd_dom_sf"/>
</dbReference>
<gene>
    <name evidence="3" type="ORF">CFBP7129_21680</name>
</gene>
<keyword evidence="1" id="KW-0521">NADP</keyword>
<dbReference type="GO" id="GO:0016491">
    <property type="term" value="F:oxidoreductase activity"/>
    <property type="evidence" value="ECO:0007669"/>
    <property type="project" value="InterPro"/>
</dbReference>
<evidence type="ECO:0000313" key="4">
    <source>
        <dbReference type="Proteomes" id="UP000298649"/>
    </source>
</evidence>
<dbReference type="SMART" id="SM00829">
    <property type="entry name" value="PKS_ER"/>
    <property type="match status" value="1"/>
</dbReference>
<dbReference type="RefSeq" id="WP_045021409.1">
    <property type="nucleotide sequence ID" value="NZ_CP039923.1"/>
</dbReference>
<dbReference type="Proteomes" id="UP000298649">
    <property type="component" value="Chromosome linear"/>
</dbReference>
<dbReference type="AlphaFoldDB" id="A0A4D7Z3I5"/>
<evidence type="ECO:0000256" key="1">
    <source>
        <dbReference type="ARBA" id="ARBA00022857"/>
    </source>
</evidence>
<dbReference type="EMBL" id="CP039923">
    <property type="protein sequence ID" value="QCL96780.1"/>
    <property type="molecule type" value="Genomic_DNA"/>
</dbReference>
<dbReference type="Gene3D" id="3.40.50.720">
    <property type="entry name" value="NAD(P)-binding Rossmann-like Domain"/>
    <property type="match status" value="1"/>
</dbReference>
<organism evidence="3 4">
    <name type="scientific">Agrobacterium tumefaciens</name>
    <dbReference type="NCBI Taxonomy" id="358"/>
    <lineage>
        <taxon>Bacteria</taxon>
        <taxon>Pseudomonadati</taxon>
        <taxon>Pseudomonadota</taxon>
        <taxon>Alphaproteobacteria</taxon>
        <taxon>Hyphomicrobiales</taxon>
        <taxon>Rhizobiaceae</taxon>
        <taxon>Rhizobium/Agrobacterium group</taxon>
        <taxon>Agrobacterium</taxon>
        <taxon>Agrobacterium tumefaciens complex</taxon>
    </lineage>
</organism>
<dbReference type="Pfam" id="PF08240">
    <property type="entry name" value="ADH_N"/>
    <property type="match status" value="1"/>
</dbReference>
<dbReference type="InterPro" id="IPR013154">
    <property type="entry name" value="ADH-like_N"/>
</dbReference>
<dbReference type="PANTHER" id="PTHR44154">
    <property type="entry name" value="QUINONE OXIDOREDUCTASE"/>
    <property type="match status" value="1"/>
</dbReference>